<dbReference type="InterPro" id="IPR027417">
    <property type="entry name" value="P-loop_NTPase"/>
</dbReference>
<dbReference type="InterPro" id="IPR011703">
    <property type="entry name" value="ATPase_AAA-3"/>
</dbReference>
<evidence type="ECO:0000313" key="7">
    <source>
        <dbReference type="Proteomes" id="UP000516093"/>
    </source>
</evidence>
<reference evidence="6 7" key="1">
    <citation type="submission" date="2020-08" db="EMBL/GenBank/DDBJ databases">
        <title>Genome sequence of Hymenobacter qilianensis JCM 19763T.</title>
        <authorList>
            <person name="Hyun D.-W."/>
            <person name="Bae J.-W."/>
        </authorList>
    </citation>
    <scope>NUCLEOTIDE SEQUENCE [LARGE SCALE GENOMIC DNA]</scope>
    <source>
        <strain evidence="6 7">JCM 19763</strain>
    </source>
</reference>
<dbReference type="Pfam" id="PF07726">
    <property type="entry name" value="AAA_3"/>
    <property type="match status" value="1"/>
</dbReference>
<dbReference type="GO" id="GO:0016887">
    <property type="term" value="F:ATP hydrolysis activity"/>
    <property type="evidence" value="ECO:0007669"/>
    <property type="project" value="InterPro"/>
</dbReference>
<dbReference type="Gene3D" id="1.10.8.80">
    <property type="entry name" value="Magnesium chelatase subunit I, C-Terminal domain"/>
    <property type="match status" value="1"/>
</dbReference>
<dbReference type="Gene3D" id="3.40.50.300">
    <property type="entry name" value="P-loop containing nucleotide triphosphate hydrolases"/>
    <property type="match status" value="1"/>
</dbReference>
<dbReference type="FunFam" id="3.40.50.300:FF:000640">
    <property type="entry name" value="MoxR family ATPase"/>
    <property type="match status" value="1"/>
</dbReference>
<organism evidence="6 7">
    <name type="scientific">Hymenobacter qilianensis</name>
    <dbReference type="NCBI Taxonomy" id="1385715"/>
    <lineage>
        <taxon>Bacteria</taxon>
        <taxon>Pseudomonadati</taxon>
        <taxon>Bacteroidota</taxon>
        <taxon>Cytophagia</taxon>
        <taxon>Cytophagales</taxon>
        <taxon>Hymenobacteraceae</taxon>
        <taxon>Hymenobacter</taxon>
    </lineage>
</organism>
<keyword evidence="7" id="KW-1185">Reference proteome</keyword>
<sequence>MRRLLSRVITTFKPFLLALPYGRSRFPAYAADQLAYYQDKIKQVFAEVGKVVVGQQYMVNRLLIGLFTGGHILLEGVPGLAKTLTISTLSKVLHLHFQRVQFTPDLLPSDLVGTMIYNQNQSEFQVKKGPIFANLVLADEVNRSPAKVQSALLEAMQERQVTIGETTYPLDLPFLVLATQNPVEQEGTYPLPEAQVDRFMMKVYVDYLKKADELEVMRRMANLSYVGDVSPVLTKEDVFGVRGLINQVQISETLEKYIVELVFATRKPAEYDLAEFAQYVQFGVSPRASIALHRAAKAVAFFDSRDYVLPEDIKEVATDVLNHRILLNYEAEADGIRTQDLIEAILKKVPIS</sequence>
<feature type="domain" description="ChlI/MoxR AAA lid" evidence="5">
    <location>
        <begin position="278"/>
        <end position="345"/>
    </location>
</feature>
<dbReference type="InterPro" id="IPR050764">
    <property type="entry name" value="CbbQ/NirQ/NorQ/GpvN"/>
</dbReference>
<dbReference type="PANTHER" id="PTHR42759">
    <property type="entry name" value="MOXR FAMILY PROTEIN"/>
    <property type="match status" value="1"/>
</dbReference>
<dbReference type="Pfam" id="PF17863">
    <property type="entry name" value="AAA_lid_2"/>
    <property type="match status" value="1"/>
</dbReference>
<keyword evidence="1" id="KW-0547">Nucleotide-binding</keyword>
<comment type="similarity">
    <text evidence="3">Belongs to the MoxR family.</text>
</comment>
<dbReference type="AlphaFoldDB" id="A0A7H0GZN5"/>
<evidence type="ECO:0000259" key="4">
    <source>
        <dbReference type="Pfam" id="PF07726"/>
    </source>
</evidence>
<dbReference type="GO" id="GO:0005524">
    <property type="term" value="F:ATP binding"/>
    <property type="evidence" value="ECO:0007669"/>
    <property type="project" value="UniProtKB-KW"/>
</dbReference>
<name>A0A7H0GZN5_9BACT</name>
<evidence type="ECO:0000313" key="6">
    <source>
        <dbReference type="EMBL" id="QNP53751.1"/>
    </source>
</evidence>
<dbReference type="EMBL" id="CP060784">
    <property type="protein sequence ID" value="QNP53751.1"/>
    <property type="molecule type" value="Genomic_DNA"/>
</dbReference>
<evidence type="ECO:0000256" key="1">
    <source>
        <dbReference type="ARBA" id="ARBA00022741"/>
    </source>
</evidence>
<dbReference type="InterPro" id="IPR041628">
    <property type="entry name" value="ChlI/MoxR_AAA_lid"/>
</dbReference>
<dbReference type="SUPFAM" id="SSF52540">
    <property type="entry name" value="P-loop containing nucleoside triphosphate hydrolases"/>
    <property type="match status" value="1"/>
</dbReference>
<proteinExistence type="inferred from homology"/>
<evidence type="ECO:0000256" key="2">
    <source>
        <dbReference type="ARBA" id="ARBA00022840"/>
    </source>
</evidence>
<evidence type="ECO:0000259" key="5">
    <source>
        <dbReference type="Pfam" id="PF17863"/>
    </source>
</evidence>
<dbReference type="Proteomes" id="UP000516093">
    <property type="component" value="Chromosome"/>
</dbReference>
<feature type="domain" description="ATPase AAA-3" evidence="4">
    <location>
        <begin position="71"/>
        <end position="201"/>
    </location>
</feature>
<accession>A0A7H0GZN5</accession>
<gene>
    <name evidence="6" type="ORF">H9L05_09540</name>
</gene>
<dbReference type="RefSeq" id="WP_187733960.1">
    <property type="nucleotide sequence ID" value="NZ_CP060784.1"/>
</dbReference>
<dbReference type="KEGG" id="hqi:H9L05_09540"/>
<dbReference type="PANTHER" id="PTHR42759:SF1">
    <property type="entry name" value="MAGNESIUM-CHELATASE SUBUNIT CHLD"/>
    <property type="match status" value="1"/>
</dbReference>
<keyword evidence="2" id="KW-0067">ATP-binding</keyword>
<protein>
    <submittedName>
        <fullName evidence="6">MoxR family ATPase</fullName>
    </submittedName>
</protein>
<dbReference type="PIRSF" id="PIRSF002849">
    <property type="entry name" value="AAA_ATPase_chaperone_MoxR_prd"/>
    <property type="match status" value="1"/>
</dbReference>
<evidence type="ECO:0000256" key="3">
    <source>
        <dbReference type="ARBA" id="ARBA00061607"/>
    </source>
</evidence>